<gene>
    <name evidence="1" type="ORF">A4V15_11665</name>
</gene>
<sequence length="214" mass="23653">MSLLQRIRSALGFSAMPTGQLVVGYPLDLREGLPLTIDPQLASAMTGLTLVTFPGAQPIENIGVIDLGAGAQLYRVYLADEDYWLQVHTEHGQVESIVLFNYLSWLPMESQDHLLQTAGPASPIGRPTYLLDGVTFSRDWGTAGNQAELQSFTERFPPANHERDQVQHRAMLYSRDLGIPGRREFLLFSVEENALGEVSVSTSRGLTLFAHDLI</sequence>
<dbReference type="OrthoDB" id="7001287at2"/>
<dbReference type="RefSeq" id="WP_082900352.1">
    <property type="nucleotide sequence ID" value="NZ_LWCR01000003.1"/>
</dbReference>
<accession>A0A178LLB2</accession>
<evidence type="ECO:0000313" key="1">
    <source>
        <dbReference type="EMBL" id="OAN31711.1"/>
    </source>
</evidence>
<organism evidence="1 2">
    <name type="scientific">Pseudomonas oryzihabitans</name>
    <dbReference type="NCBI Taxonomy" id="47885"/>
    <lineage>
        <taxon>Bacteria</taxon>
        <taxon>Pseudomonadati</taxon>
        <taxon>Pseudomonadota</taxon>
        <taxon>Gammaproteobacteria</taxon>
        <taxon>Pseudomonadales</taxon>
        <taxon>Pseudomonadaceae</taxon>
        <taxon>Pseudomonas</taxon>
    </lineage>
</organism>
<dbReference type="Pfam" id="PF10679">
    <property type="entry name" value="DUF2491"/>
    <property type="match status" value="1"/>
</dbReference>
<dbReference type="EMBL" id="LWCR01000003">
    <property type="protein sequence ID" value="OAN31711.1"/>
    <property type="molecule type" value="Genomic_DNA"/>
</dbReference>
<evidence type="ECO:0008006" key="3">
    <source>
        <dbReference type="Google" id="ProtNLM"/>
    </source>
</evidence>
<dbReference type="Proteomes" id="UP000078356">
    <property type="component" value="Unassembled WGS sequence"/>
</dbReference>
<reference evidence="1 2" key="1">
    <citation type="submission" date="2016-04" db="EMBL/GenBank/DDBJ databases">
        <title>Draft Genome Sequences of Staphylococcus capitis Strain H36, S. capitis Strain H65, S. cohnii Strain H62, S. hominis Strain H69, Mycobacterium iranicum Strain H39, Plantibacter sp. Strain H53, Pseudomonas oryzihabitans Strain H72, and Microbacterium sp. Strain H83, isolated from residential settings.</title>
        <authorList>
            <person name="Lymperopoulou D."/>
            <person name="Adams R.I."/>
            <person name="Lindow S."/>
            <person name="Coil D.A."/>
            <person name="Jospin G."/>
            <person name="Eisen J.A."/>
        </authorList>
    </citation>
    <scope>NUCLEOTIDE SEQUENCE [LARGE SCALE GENOMIC DNA]</scope>
    <source>
        <strain evidence="1 2">H72</strain>
    </source>
</reference>
<comment type="caution">
    <text evidence="1">The sequence shown here is derived from an EMBL/GenBank/DDBJ whole genome shotgun (WGS) entry which is preliminary data.</text>
</comment>
<dbReference type="AlphaFoldDB" id="A0A178LLB2"/>
<proteinExistence type="predicted"/>
<name>A0A178LLB2_9PSED</name>
<dbReference type="InterPro" id="IPR019621">
    <property type="entry name" value="DUF2491"/>
</dbReference>
<evidence type="ECO:0000313" key="2">
    <source>
        <dbReference type="Proteomes" id="UP000078356"/>
    </source>
</evidence>
<protein>
    <recommendedName>
        <fullName evidence="3">DUF2491 family protein</fullName>
    </recommendedName>
</protein>